<dbReference type="AlphaFoldDB" id="A0A5C6DW08"/>
<dbReference type="InterPro" id="IPR049577">
    <property type="entry name" value="GMPP_N"/>
</dbReference>
<evidence type="ECO:0000259" key="2">
    <source>
        <dbReference type="Pfam" id="PF22640"/>
    </source>
</evidence>
<evidence type="ECO:0000313" key="3">
    <source>
        <dbReference type="EMBL" id="TWU39591.1"/>
    </source>
</evidence>
<dbReference type="SUPFAM" id="SSF159283">
    <property type="entry name" value="Guanosine diphospho-D-mannose pyrophosphorylase/mannose-6-phosphate isomerase linker domain"/>
    <property type="match status" value="1"/>
</dbReference>
<dbReference type="GO" id="GO:0004475">
    <property type="term" value="F:mannose-1-phosphate guanylyltransferase (GTP) activity"/>
    <property type="evidence" value="ECO:0007669"/>
    <property type="project" value="UniProtKB-EC"/>
</dbReference>
<evidence type="ECO:0000313" key="4">
    <source>
        <dbReference type="Proteomes" id="UP000319143"/>
    </source>
</evidence>
<gene>
    <name evidence="3" type="primary">manC</name>
    <name evidence="3" type="ORF">Poly41_24460</name>
</gene>
<dbReference type="Pfam" id="PF00483">
    <property type="entry name" value="NTP_transferase"/>
    <property type="match status" value="1"/>
</dbReference>
<comment type="caution">
    <text evidence="3">The sequence shown here is derived from an EMBL/GenBank/DDBJ whole genome shotgun (WGS) entry which is preliminary data.</text>
</comment>
<dbReference type="InterPro" id="IPR005835">
    <property type="entry name" value="NTP_transferase_dom"/>
</dbReference>
<reference evidence="3 4" key="1">
    <citation type="submission" date="2019-02" db="EMBL/GenBank/DDBJ databases">
        <title>Deep-cultivation of Planctomycetes and their phenomic and genomic characterization uncovers novel biology.</title>
        <authorList>
            <person name="Wiegand S."/>
            <person name="Jogler M."/>
            <person name="Boedeker C."/>
            <person name="Pinto D."/>
            <person name="Vollmers J."/>
            <person name="Rivas-Marin E."/>
            <person name="Kohn T."/>
            <person name="Peeters S.H."/>
            <person name="Heuer A."/>
            <person name="Rast P."/>
            <person name="Oberbeckmann S."/>
            <person name="Bunk B."/>
            <person name="Jeske O."/>
            <person name="Meyerdierks A."/>
            <person name="Storesund J.E."/>
            <person name="Kallscheuer N."/>
            <person name="Luecker S."/>
            <person name="Lage O.M."/>
            <person name="Pohl T."/>
            <person name="Merkel B.J."/>
            <person name="Hornburger P."/>
            <person name="Mueller R.-W."/>
            <person name="Bruemmer F."/>
            <person name="Labrenz M."/>
            <person name="Spormann A.M."/>
            <person name="Op Den Camp H."/>
            <person name="Overmann J."/>
            <person name="Amann R."/>
            <person name="Jetten M.S.M."/>
            <person name="Mascher T."/>
            <person name="Medema M.H."/>
            <person name="Devos D.P."/>
            <person name="Kaster A.-K."/>
            <person name="Ovreas L."/>
            <person name="Rohde M."/>
            <person name="Galperin M.Y."/>
            <person name="Jogler C."/>
        </authorList>
    </citation>
    <scope>NUCLEOTIDE SEQUENCE [LARGE SCALE GENOMIC DNA]</scope>
    <source>
        <strain evidence="3 4">Poly41</strain>
    </source>
</reference>
<dbReference type="PANTHER" id="PTHR46390">
    <property type="entry name" value="MANNOSE-1-PHOSPHATE GUANYLYLTRANSFERASE"/>
    <property type="match status" value="1"/>
</dbReference>
<protein>
    <submittedName>
        <fullName evidence="3">Mannose-1-phosphate guanylyltransferase</fullName>
        <ecNumber evidence="3">2.7.7.13</ecNumber>
    </submittedName>
</protein>
<sequence length="347" mass="37891">MSRANLPKQLIPFIGGKSLLQLAFDRLEGLVPASNRYVCAGQGHAEVIADSLVGFSGEQFLGEPIGRDTLNAVAFSAAAIAAQDPDAVIAVFTADHIIEPIDEFLKIVDHGFRLAEQDADTLVTFGIAPTVAATGYGYLELGDVIDDSARVVKEFREKPDQETAGEYFAAGPQRYLWNSGMFVWKASTLLECVRRYEPEISKGIDQIGAAWTTPQRDSVLAKVFPTLKKISVDFAVMEPASRDLRVRVAAVPMPLQWLDVGSWPMFAETCENDGDGNSLGSGRSMLLDTRRTLVASSDPEHLITTIGCEDLIIIHTPDATLVCRADQAEEIKQLHQLVGEKYGPQWL</sequence>
<dbReference type="InterPro" id="IPR054566">
    <property type="entry name" value="ManC/GMP-like_b-helix"/>
</dbReference>
<organism evidence="3 4">
    <name type="scientific">Novipirellula artificiosorum</name>
    <dbReference type="NCBI Taxonomy" id="2528016"/>
    <lineage>
        <taxon>Bacteria</taxon>
        <taxon>Pseudomonadati</taxon>
        <taxon>Planctomycetota</taxon>
        <taxon>Planctomycetia</taxon>
        <taxon>Pirellulales</taxon>
        <taxon>Pirellulaceae</taxon>
        <taxon>Novipirellula</taxon>
    </lineage>
</organism>
<dbReference type="GO" id="GO:0009298">
    <property type="term" value="P:GDP-mannose biosynthetic process"/>
    <property type="evidence" value="ECO:0007669"/>
    <property type="project" value="TreeGrafter"/>
</dbReference>
<dbReference type="SUPFAM" id="SSF53448">
    <property type="entry name" value="Nucleotide-diphospho-sugar transferases"/>
    <property type="match status" value="1"/>
</dbReference>
<dbReference type="PANTHER" id="PTHR46390:SF1">
    <property type="entry name" value="MANNOSE-1-PHOSPHATE GUANYLYLTRANSFERASE"/>
    <property type="match status" value="1"/>
</dbReference>
<dbReference type="InterPro" id="IPR029044">
    <property type="entry name" value="Nucleotide-diphossugar_trans"/>
</dbReference>
<dbReference type="EC" id="2.7.7.13" evidence="3"/>
<feature type="domain" description="Nucleotidyl transferase" evidence="1">
    <location>
        <begin position="5"/>
        <end position="271"/>
    </location>
</feature>
<dbReference type="Gene3D" id="3.90.550.10">
    <property type="entry name" value="Spore Coat Polysaccharide Biosynthesis Protein SpsA, Chain A"/>
    <property type="match status" value="1"/>
</dbReference>
<accession>A0A5C6DW08</accession>
<evidence type="ECO:0000259" key="1">
    <source>
        <dbReference type="Pfam" id="PF00483"/>
    </source>
</evidence>
<name>A0A5C6DW08_9BACT</name>
<dbReference type="Proteomes" id="UP000319143">
    <property type="component" value="Unassembled WGS sequence"/>
</dbReference>
<proteinExistence type="predicted"/>
<keyword evidence="3" id="KW-0808">Transferase</keyword>
<dbReference type="CDD" id="cd02509">
    <property type="entry name" value="GDP-M1P_Guanylyltransferase"/>
    <property type="match status" value="1"/>
</dbReference>
<dbReference type="EMBL" id="SJPV01000003">
    <property type="protein sequence ID" value="TWU39591.1"/>
    <property type="molecule type" value="Genomic_DNA"/>
</dbReference>
<keyword evidence="3" id="KW-0548">Nucleotidyltransferase</keyword>
<keyword evidence="4" id="KW-1185">Reference proteome</keyword>
<dbReference type="InterPro" id="IPR051161">
    <property type="entry name" value="Mannose-6P_isomerase_type2"/>
</dbReference>
<dbReference type="Pfam" id="PF22640">
    <property type="entry name" value="ManC_GMP_beta-helix"/>
    <property type="match status" value="1"/>
</dbReference>
<feature type="domain" description="MannoseP isomerase/GMP-like beta-helix" evidence="2">
    <location>
        <begin position="282"/>
        <end position="334"/>
    </location>
</feature>